<dbReference type="EMBL" id="WNKS01000014">
    <property type="protein sequence ID" value="MTV32186.1"/>
    <property type="molecule type" value="Genomic_DNA"/>
</dbReference>
<comment type="caution">
    <text evidence="1">The sequence shown here is derived from an EMBL/GenBank/DDBJ whole genome shotgun (WGS) entry which is preliminary data.</text>
</comment>
<proteinExistence type="predicted"/>
<dbReference type="OrthoDB" id="5738806at2"/>
<sequence length="106" mass="11435">MAAVKRPPFPVILVANDLLEGEVVFASEDGWSRDPRHAKVALDEAAAQALETFAAREFLHAKVVGAALVDVELRDGAPVPRHIREAIRASGPSTRPDLGKQADFQI</sequence>
<dbReference type="InterPro" id="IPR021270">
    <property type="entry name" value="DUF2849"/>
</dbReference>
<reference evidence="1 2" key="1">
    <citation type="submission" date="2019-11" db="EMBL/GenBank/DDBJ databases">
        <title>Whole-genome sequence of a Rhodoblastus acidophilus DSM 142.</title>
        <authorList>
            <person name="Kyndt J.A."/>
            <person name="Meyer T.E."/>
        </authorList>
    </citation>
    <scope>NUCLEOTIDE SEQUENCE [LARGE SCALE GENOMIC DNA]</scope>
    <source>
        <strain evidence="1 2">DSM 142</strain>
    </source>
</reference>
<organism evidence="1 2">
    <name type="scientific">Rhodoblastus acidophilus</name>
    <name type="common">Rhodopseudomonas acidophila</name>
    <dbReference type="NCBI Taxonomy" id="1074"/>
    <lineage>
        <taxon>Bacteria</taxon>
        <taxon>Pseudomonadati</taxon>
        <taxon>Pseudomonadota</taxon>
        <taxon>Alphaproteobacteria</taxon>
        <taxon>Hyphomicrobiales</taxon>
        <taxon>Rhodoblastaceae</taxon>
        <taxon>Rhodoblastus</taxon>
    </lineage>
</organism>
<dbReference type="RefSeq" id="WP_155446877.1">
    <property type="nucleotide sequence ID" value="NZ_JAOQNR010000011.1"/>
</dbReference>
<dbReference type="Proteomes" id="UP000439113">
    <property type="component" value="Unassembled WGS sequence"/>
</dbReference>
<accession>A0A6N8DQS6</accession>
<evidence type="ECO:0000313" key="2">
    <source>
        <dbReference type="Proteomes" id="UP000439113"/>
    </source>
</evidence>
<evidence type="ECO:0000313" key="1">
    <source>
        <dbReference type="EMBL" id="MTV32186.1"/>
    </source>
</evidence>
<dbReference type="AlphaFoldDB" id="A0A6N8DQS6"/>
<name>A0A6N8DQS6_RHOAC</name>
<dbReference type="Pfam" id="PF11011">
    <property type="entry name" value="DUF2849"/>
    <property type="match status" value="1"/>
</dbReference>
<gene>
    <name evidence="1" type="ORF">GJ654_14445</name>
</gene>
<protein>
    <submittedName>
        <fullName evidence="1">DUF2849 domain-containing protein</fullName>
    </submittedName>
</protein>